<comment type="cofactor">
    <cofactor evidence="11">
        <name>Zn(2+)</name>
        <dbReference type="ChEBI" id="CHEBI:29105"/>
    </cofactor>
    <text evidence="11">Binds 1 zinc ion per subunit.</text>
</comment>
<dbReference type="NCBIfam" id="TIGR00344">
    <property type="entry name" value="alaS"/>
    <property type="match status" value="1"/>
</dbReference>
<dbReference type="Gene3D" id="3.30.54.20">
    <property type="match status" value="1"/>
</dbReference>
<dbReference type="Proteomes" id="UP001597342">
    <property type="component" value="Unassembled WGS sequence"/>
</dbReference>
<keyword evidence="7 11" id="KW-0067">ATP-binding</keyword>
<feature type="binding site" evidence="11">
    <location>
        <position position="664"/>
    </location>
    <ligand>
        <name>Zn(2+)</name>
        <dbReference type="ChEBI" id="CHEBI:29105"/>
    </ligand>
</feature>
<keyword evidence="6 11" id="KW-0862">Zinc</keyword>
<feature type="binding site" evidence="11">
    <location>
        <position position="562"/>
    </location>
    <ligand>
        <name>Zn(2+)</name>
        <dbReference type="ChEBI" id="CHEBI:29105"/>
    </ligand>
</feature>
<evidence type="ECO:0000256" key="1">
    <source>
        <dbReference type="ARBA" id="ARBA00008226"/>
    </source>
</evidence>
<dbReference type="SMART" id="SM00863">
    <property type="entry name" value="tRNA_SAD"/>
    <property type="match status" value="1"/>
</dbReference>
<dbReference type="Gene3D" id="2.40.30.130">
    <property type="match status" value="1"/>
</dbReference>
<dbReference type="SUPFAM" id="SSF50447">
    <property type="entry name" value="Translation proteins"/>
    <property type="match status" value="1"/>
</dbReference>
<protein>
    <recommendedName>
        <fullName evidence="11">Alanine--tRNA ligase</fullName>
        <ecNumber evidence="11">6.1.1.7</ecNumber>
    </recommendedName>
    <alternativeName>
        <fullName evidence="11">Alanyl-tRNA synthetase</fullName>
        <shortName evidence="11">AlaRS</shortName>
    </alternativeName>
</protein>
<dbReference type="EC" id="6.1.1.7" evidence="11"/>
<proteinExistence type="inferred from homology"/>
<dbReference type="InterPro" id="IPR012947">
    <property type="entry name" value="tRNA_SAD"/>
</dbReference>
<name>A0ABW4XXA6_9FLAO</name>
<dbReference type="InterPro" id="IPR018164">
    <property type="entry name" value="Ala-tRNA-synth_IIc_N"/>
</dbReference>
<evidence type="ECO:0000256" key="7">
    <source>
        <dbReference type="ARBA" id="ARBA00022840"/>
    </source>
</evidence>
<dbReference type="InterPro" id="IPR023033">
    <property type="entry name" value="Ala_tRNA_ligase_euk/bac"/>
</dbReference>
<dbReference type="GO" id="GO:0004813">
    <property type="term" value="F:alanine-tRNA ligase activity"/>
    <property type="evidence" value="ECO:0007669"/>
    <property type="project" value="UniProtKB-EC"/>
</dbReference>
<dbReference type="InterPro" id="IPR003156">
    <property type="entry name" value="DHHA1_dom"/>
</dbReference>
<gene>
    <name evidence="11 13" type="primary">alaS</name>
    <name evidence="13" type="ORF">ACFSJE_07595</name>
</gene>
<dbReference type="Gene3D" id="3.10.310.40">
    <property type="match status" value="1"/>
</dbReference>
<dbReference type="PROSITE" id="PS50860">
    <property type="entry name" value="AA_TRNA_LIGASE_II_ALA"/>
    <property type="match status" value="1"/>
</dbReference>
<evidence type="ECO:0000256" key="5">
    <source>
        <dbReference type="ARBA" id="ARBA00022741"/>
    </source>
</evidence>
<dbReference type="EMBL" id="JBHUHU010000003">
    <property type="protein sequence ID" value="MFD2099629.1"/>
    <property type="molecule type" value="Genomic_DNA"/>
</dbReference>
<dbReference type="CDD" id="cd00673">
    <property type="entry name" value="AlaRS_core"/>
    <property type="match status" value="1"/>
</dbReference>
<dbReference type="Pfam" id="PF01411">
    <property type="entry name" value="tRNA-synt_2c"/>
    <property type="match status" value="1"/>
</dbReference>
<dbReference type="Gene3D" id="3.30.930.10">
    <property type="entry name" value="Bira Bifunctional Protein, Domain 2"/>
    <property type="match status" value="1"/>
</dbReference>
<keyword evidence="11" id="KW-0963">Cytoplasm</keyword>
<sequence length="873" mass="97845">MTSQEVRTQFLNFFKEKNHTIVPSAPMVMRDDPTLMFTNAGMNQFKEFFLGNSVPKSKRVTDTQKCLRVSGKHNDLEEVGKDTYHHTMFEMLGNWSFGDYFKKEAIQWAWELLTEVYKIDKDILYVSVFEGSDDDKLEMDQEAYDLWKAIVPEDRIIMGNKKDNFWEMGDQGPCGPCSEIHVDLRSKEEKAKVPGASLVNQDDPLVVEIWNLVFIQYNRKANGSLEDLPEKHIDTGMGFERLCMALQGVKSNYDTDVFTPLIREVETITGKKYGKNEETDIAIRVVADHIRAVSFAIADGQLPSNTGAGYVIRRILRRAIRYGFTFLDTKQPFIYRLVKVLSESMGKAFPELPKNHQLIENVIKEEENSFLSTLEQGLVLLDSVIASSKSKTIAGEKAFELYDTFGFPIDLTSLILEEKGYQLDVEGFEKALKAQKDRSRAASEVSKDDWTVLQQDSEQEFVGYDTLEAKVKLVKYRKVTSKKEGDQYQLVFNLTPFYAEGGGQVGDKGYLEAPNGDVVYIVDTKKENNEIVHFAEELPKDVSETFKAVVDKEERFYTACNHTATHLLHQALREILGTHVEQKGSSVHAKHLRFDFSHFSKMTSEELSAVENFVNARIEGQLPFEEHRNIPINQAMEQGAMALFGEKYGDTVRTVRFGQSIELCGGTHVKNTADIWHFKIVSEGAVAAGIRRIEAITSEAAKEFFFKNNQMLFEIKGLLNTSQDPVKAVASLQEENNALKKQVEQLLKDKAKGLKNDLIAELEEINGIRFLAKKVDLDAGGIKDLAFEMGGQVTNLFLLLAAENEGKAVLSCYISKELASNKGLNAGNIVRELGKHIQGGGGGQPFFATAGGKNPDGIPAALANAKEIVLATT</sequence>
<comment type="function">
    <text evidence="11">Catalyzes the attachment of alanine to tRNA(Ala) in a two-step reaction: alanine is first activated by ATP to form Ala-AMP and then transferred to the acceptor end of tRNA(Ala). Also edits incorrectly charged Ser-tRNA(Ala) and Gly-tRNA(Ala) via its editing domain.</text>
</comment>
<dbReference type="Pfam" id="PF02272">
    <property type="entry name" value="DHHA1"/>
    <property type="match status" value="1"/>
</dbReference>
<dbReference type="SUPFAM" id="SSF101353">
    <property type="entry name" value="Putative anticodon-binding domain of alanyl-tRNA synthetase (AlaRS)"/>
    <property type="match status" value="1"/>
</dbReference>
<keyword evidence="4 11" id="KW-0479">Metal-binding</keyword>
<comment type="catalytic activity">
    <reaction evidence="11">
        <text>tRNA(Ala) + L-alanine + ATP = L-alanyl-tRNA(Ala) + AMP + diphosphate</text>
        <dbReference type="Rhea" id="RHEA:12540"/>
        <dbReference type="Rhea" id="RHEA-COMP:9657"/>
        <dbReference type="Rhea" id="RHEA-COMP:9923"/>
        <dbReference type="ChEBI" id="CHEBI:30616"/>
        <dbReference type="ChEBI" id="CHEBI:33019"/>
        <dbReference type="ChEBI" id="CHEBI:57972"/>
        <dbReference type="ChEBI" id="CHEBI:78442"/>
        <dbReference type="ChEBI" id="CHEBI:78497"/>
        <dbReference type="ChEBI" id="CHEBI:456215"/>
        <dbReference type="EC" id="6.1.1.7"/>
    </reaction>
</comment>
<dbReference type="InterPro" id="IPR045864">
    <property type="entry name" value="aa-tRNA-synth_II/BPL/LPL"/>
</dbReference>
<evidence type="ECO:0000256" key="10">
    <source>
        <dbReference type="ARBA" id="ARBA00023146"/>
    </source>
</evidence>
<dbReference type="Gene3D" id="3.30.980.10">
    <property type="entry name" value="Threonyl-trna Synthetase, Chain A, domain 2"/>
    <property type="match status" value="1"/>
</dbReference>
<dbReference type="SUPFAM" id="SSF55186">
    <property type="entry name" value="ThrRS/AlaRS common domain"/>
    <property type="match status" value="1"/>
</dbReference>
<dbReference type="InterPro" id="IPR002318">
    <property type="entry name" value="Ala-tRNA-lgiase_IIc"/>
</dbReference>
<comment type="subcellular location">
    <subcellularLocation>
        <location evidence="11">Cytoplasm</location>
    </subcellularLocation>
</comment>
<organism evidence="13 14">
    <name type="scientific">Flagellimonas iocasae</name>
    <dbReference type="NCBI Taxonomy" id="2055905"/>
    <lineage>
        <taxon>Bacteria</taxon>
        <taxon>Pseudomonadati</taxon>
        <taxon>Bacteroidota</taxon>
        <taxon>Flavobacteriia</taxon>
        <taxon>Flavobacteriales</taxon>
        <taxon>Flavobacteriaceae</taxon>
        <taxon>Flagellimonas</taxon>
    </lineage>
</organism>
<dbReference type="Pfam" id="PF07973">
    <property type="entry name" value="tRNA_SAD"/>
    <property type="match status" value="1"/>
</dbReference>
<dbReference type="PRINTS" id="PR00980">
    <property type="entry name" value="TRNASYNTHALA"/>
</dbReference>
<dbReference type="PANTHER" id="PTHR11777:SF9">
    <property type="entry name" value="ALANINE--TRNA LIGASE, CYTOPLASMIC"/>
    <property type="match status" value="1"/>
</dbReference>
<dbReference type="PANTHER" id="PTHR11777">
    <property type="entry name" value="ALANYL-TRNA SYNTHETASE"/>
    <property type="match status" value="1"/>
</dbReference>
<comment type="domain">
    <text evidence="11">Consists of three domains; the N-terminal catalytic domain, the editing domain and the C-terminal C-Ala domain. The editing domain removes incorrectly charged amino acids, while the C-Ala domain, along with tRNA(Ala), serves as a bridge to cooperatively bring together the editing and aminoacylation centers thus stimulating deacylation of misacylated tRNAs.</text>
</comment>
<dbReference type="InterPro" id="IPR018163">
    <property type="entry name" value="Thr/Ala-tRNA-synth_IIc_edit"/>
</dbReference>
<evidence type="ECO:0000256" key="8">
    <source>
        <dbReference type="ARBA" id="ARBA00022884"/>
    </source>
</evidence>
<evidence type="ECO:0000256" key="11">
    <source>
        <dbReference type="HAMAP-Rule" id="MF_00036"/>
    </source>
</evidence>
<keyword evidence="14" id="KW-1185">Reference proteome</keyword>
<evidence type="ECO:0000313" key="13">
    <source>
        <dbReference type="EMBL" id="MFD2099629.1"/>
    </source>
</evidence>
<keyword evidence="5 11" id="KW-0547">Nucleotide-binding</keyword>
<comment type="caution">
    <text evidence="13">The sequence shown here is derived from an EMBL/GenBank/DDBJ whole genome shotgun (WGS) entry which is preliminary data.</text>
</comment>
<dbReference type="InterPro" id="IPR009000">
    <property type="entry name" value="Transl_B-barrel_sf"/>
</dbReference>
<dbReference type="RefSeq" id="WP_379830387.1">
    <property type="nucleotide sequence ID" value="NZ_JBHUHU010000003.1"/>
</dbReference>
<feature type="binding site" evidence="11">
    <location>
        <position position="668"/>
    </location>
    <ligand>
        <name>Zn(2+)</name>
        <dbReference type="ChEBI" id="CHEBI:29105"/>
    </ligand>
</feature>
<dbReference type="InterPro" id="IPR018165">
    <property type="entry name" value="Ala-tRNA-synth_IIc_core"/>
</dbReference>
<evidence type="ECO:0000256" key="6">
    <source>
        <dbReference type="ARBA" id="ARBA00022833"/>
    </source>
</evidence>
<feature type="binding site" evidence="11">
    <location>
        <position position="566"/>
    </location>
    <ligand>
        <name>Zn(2+)</name>
        <dbReference type="ChEBI" id="CHEBI:29105"/>
    </ligand>
</feature>
<dbReference type="InterPro" id="IPR018162">
    <property type="entry name" value="Ala-tRNA-ligase_IIc_anticod-bd"/>
</dbReference>
<feature type="domain" description="Alanyl-transfer RNA synthetases family profile" evidence="12">
    <location>
        <begin position="1"/>
        <end position="707"/>
    </location>
</feature>
<evidence type="ECO:0000256" key="9">
    <source>
        <dbReference type="ARBA" id="ARBA00022917"/>
    </source>
</evidence>
<evidence type="ECO:0000259" key="12">
    <source>
        <dbReference type="PROSITE" id="PS50860"/>
    </source>
</evidence>
<evidence type="ECO:0000256" key="2">
    <source>
        <dbReference type="ARBA" id="ARBA00022555"/>
    </source>
</evidence>
<dbReference type="HAMAP" id="MF_00036_B">
    <property type="entry name" value="Ala_tRNA_synth_B"/>
    <property type="match status" value="1"/>
</dbReference>
<keyword evidence="9 11" id="KW-0648">Protein biosynthesis</keyword>
<reference evidence="14" key="1">
    <citation type="journal article" date="2019" name="Int. J. Syst. Evol. Microbiol.">
        <title>The Global Catalogue of Microorganisms (GCM) 10K type strain sequencing project: providing services to taxonomists for standard genome sequencing and annotation.</title>
        <authorList>
            <consortium name="The Broad Institute Genomics Platform"/>
            <consortium name="The Broad Institute Genome Sequencing Center for Infectious Disease"/>
            <person name="Wu L."/>
            <person name="Ma J."/>
        </authorList>
    </citation>
    <scope>NUCLEOTIDE SEQUENCE [LARGE SCALE GENOMIC DNA]</scope>
    <source>
        <strain evidence="14">JCM 3389</strain>
    </source>
</reference>
<evidence type="ECO:0000256" key="3">
    <source>
        <dbReference type="ARBA" id="ARBA00022598"/>
    </source>
</evidence>
<keyword evidence="10 11" id="KW-0030">Aminoacyl-tRNA synthetase</keyword>
<accession>A0ABW4XXA6</accession>
<comment type="similarity">
    <text evidence="1 11">Belongs to the class-II aminoacyl-tRNA synthetase family.</text>
</comment>
<keyword evidence="3 11" id="KW-0436">Ligase</keyword>
<dbReference type="SUPFAM" id="SSF55681">
    <property type="entry name" value="Class II aaRS and biotin synthetases"/>
    <property type="match status" value="1"/>
</dbReference>
<keyword evidence="8 11" id="KW-0694">RNA-binding</keyword>
<dbReference type="InterPro" id="IPR050058">
    <property type="entry name" value="Ala-tRNA_ligase"/>
</dbReference>
<evidence type="ECO:0000256" key="4">
    <source>
        <dbReference type="ARBA" id="ARBA00022723"/>
    </source>
</evidence>
<evidence type="ECO:0000313" key="14">
    <source>
        <dbReference type="Proteomes" id="UP001597342"/>
    </source>
</evidence>
<keyword evidence="2 11" id="KW-0820">tRNA-binding</keyword>